<dbReference type="Proteomes" id="UP000823661">
    <property type="component" value="Unassembled WGS sequence"/>
</dbReference>
<name>A0A9D9HIF1_9BACT</name>
<dbReference type="EMBL" id="JADIMI010000069">
    <property type="protein sequence ID" value="MBO8452669.1"/>
    <property type="molecule type" value="Genomic_DNA"/>
</dbReference>
<evidence type="ECO:0000256" key="1">
    <source>
        <dbReference type="SAM" id="SignalP"/>
    </source>
</evidence>
<keyword evidence="1" id="KW-0732">Signal</keyword>
<evidence type="ECO:0000313" key="2">
    <source>
        <dbReference type="EMBL" id="MBO8452669.1"/>
    </source>
</evidence>
<gene>
    <name evidence="2" type="ORF">IAC06_07290</name>
</gene>
<accession>A0A9D9HIF1</accession>
<evidence type="ECO:0000313" key="3">
    <source>
        <dbReference type="Proteomes" id="UP000823661"/>
    </source>
</evidence>
<feature type="chain" id="PRO_5039305072" evidence="1">
    <location>
        <begin position="19"/>
        <end position="438"/>
    </location>
</feature>
<dbReference type="PROSITE" id="PS51257">
    <property type="entry name" value="PROKAR_LIPOPROTEIN"/>
    <property type="match status" value="1"/>
</dbReference>
<dbReference type="AlphaFoldDB" id="A0A9D9HIF1"/>
<feature type="signal peptide" evidence="1">
    <location>
        <begin position="1"/>
        <end position="18"/>
    </location>
</feature>
<protein>
    <submittedName>
        <fullName evidence="2">DUF4374 domain-containing protein</fullName>
    </submittedName>
</protein>
<sequence length="438" mass="48086">MKKTRITLAALAAVPFFAACEEMGQETAESGSGNYAVCYASESTGFIMQVEDIGSGSIDGTQAINSRIEFTGNRDFIPVNDTYLYNINYASKSSDGTDTYSTSFALGPDGSLSKRSDFNLEGDVKSRGVIGKYVLGCSSLSSDGIYERIKVVDSETQAVVNNNGRIYTDRTTEVGKLIGEDYQFSDICRYGDYVLVSYTSVLEREGKTTFTNLARNTYIGVYTFDPSDPEYEYLKFQNLIVRKSEEHPGEPAGQISGNSSSRVETGIEPVDNGDIYLFVQGNRSNRDGDTSLPPCTVLRISKSGMDNGKPVAIDDDYYVDLGKAGAGEYRLWRSYYLGGTRFCLQFFTNPGETGAKATHSRFGIFDYESKTLTWVSGAPEDITDVSLLYLIEKDKNRVTFGMETASMKPALYSIYADGTMKRGLEVNAESIEGVALLK</sequence>
<proteinExistence type="predicted"/>
<reference evidence="2" key="2">
    <citation type="journal article" date="2021" name="PeerJ">
        <title>Extensive microbial diversity within the chicken gut microbiome revealed by metagenomics and culture.</title>
        <authorList>
            <person name="Gilroy R."/>
            <person name="Ravi A."/>
            <person name="Getino M."/>
            <person name="Pursley I."/>
            <person name="Horton D.L."/>
            <person name="Alikhan N.F."/>
            <person name="Baker D."/>
            <person name="Gharbi K."/>
            <person name="Hall N."/>
            <person name="Watson M."/>
            <person name="Adriaenssens E.M."/>
            <person name="Foster-Nyarko E."/>
            <person name="Jarju S."/>
            <person name="Secka A."/>
            <person name="Antonio M."/>
            <person name="Oren A."/>
            <person name="Chaudhuri R.R."/>
            <person name="La Ragione R."/>
            <person name="Hildebrand F."/>
            <person name="Pallen M.J."/>
        </authorList>
    </citation>
    <scope>NUCLEOTIDE SEQUENCE</scope>
    <source>
        <strain evidence="2">B1-20833</strain>
    </source>
</reference>
<comment type="caution">
    <text evidence="2">The sequence shown here is derived from an EMBL/GenBank/DDBJ whole genome shotgun (WGS) entry which is preliminary data.</text>
</comment>
<organism evidence="2 3">
    <name type="scientific">Candidatus Cryptobacteroides intestinavium</name>
    <dbReference type="NCBI Taxonomy" id="2840766"/>
    <lineage>
        <taxon>Bacteria</taxon>
        <taxon>Pseudomonadati</taxon>
        <taxon>Bacteroidota</taxon>
        <taxon>Bacteroidia</taxon>
        <taxon>Bacteroidales</taxon>
        <taxon>Candidatus Cryptobacteroides</taxon>
    </lineage>
</organism>
<reference evidence="2" key="1">
    <citation type="submission" date="2020-10" db="EMBL/GenBank/DDBJ databases">
        <authorList>
            <person name="Gilroy R."/>
        </authorList>
    </citation>
    <scope>NUCLEOTIDE SEQUENCE</scope>
    <source>
        <strain evidence="2">B1-20833</strain>
    </source>
</reference>